<sequence>MGKSILLHLSYWKLVVIVLMLFTTVLDAVVDKICSVSRCSDGGPDIHFPFWLQRNNSGDQPDDDCSHPPGFQLSCTTLYDEHETILELQHLVNTSIKGLQLSFMYNASVRFIDYKHHRLHIDTPYLTDIIPAAVPVNSSSTSKHSSFHKFQMHAPDFSYGFNYPYRPFKDFPLTCDTSSGSCELIQEITFFNCSSSQTSVKNYGTEAFISSLSTRDYKVYAFSSHEDTFYMMEYIKSCTKMYDTSTKMPPPLSWQTPVSRGRCELVRERCKFDDIDRYPGSSISNRAYFEPPPAGSGLATTKRLVAVILPCIFLVGLGFIFLYNFIQSRITANLYYKSQPCELTKIETSTSVVTSVSLFHLMVQSSLGFLFLVPLLAPLLLDHLLAD</sequence>
<evidence type="ECO:0000256" key="3">
    <source>
        <dbReference type="ARBA" id="ARBA00004906"/>
    </source>
</evidence>
<dbReference type="PANTHER" id="PTHR46279">
    <property type="entry name" value="RING/U-BOX SUPERFAMILY PROTEIN"/>
    <property type="match status" value="1"/>
</dbReference>
<gene>
    <name evidence="17" type="ORF">POM88_046088</name>
</gene>
<feature type="transmembrane region" description="Helical" evidence="15">
    <location>
        <begin position="304"/>
        <end position="326"/>
    </location>
</feature>
<feature type="transmembrane region" description="Helical" evidence="15">
    <location>
        <begin position="12"/>
        <end position="30"/>
    </location>
</feature>
<keyword evidence="8" id="KW-0732">Signal</keyword>
<organism evidence="17 18">
    <name type="scientific">Heracleum sosnowskyi</name>
    <dbReference type="NCBI Taxonomy" id="360622"/>
    <lineage>
        <taxon>Eukaryota</taxon>
        <taxon>Viridiplantae</taxon>
        <taxon>Streptophyta</taxon>
        <taxon>Embryophyta</taxon>
        <taxon>Tracheophyta</taxon>
        <taxon>Spermatophyta</taxon>
        <taxon>Magnoliopsida</taxon>
        <taxon>eudicotyledons</taxon>
        <taxon>Gunneridae</taxon>
        <taxon>Pentapetalae</taxon>
        <taxon>asterids</taxon>
        <taxon>campanulids</taxon>
        <taxon>Apiales</taxon>
        <taxon>Apiaceae</taxon>
        <taxon>Apioideae</taxon>
        <taxon>apioid superclade</taxon>
        <taxon>Tordylieae</taxon>
        <taxon>Tordyliinae</taxon>
        <taxon>Heracleum</taxon>
    </lineage>
</organism>
<evidence type="ECO:0000256" key="4">
    <source>
        <dbReference type="ARBA" id="ARBA00012483"/>
    </source>
</evidence>
<evidence type="ECO:0000256" key="12">
    <source>
        <dbReference type="ARBA" id="ARBA00022989"/>
    </source>
</evidence>
<keyword evidence="11" id="KW-0862">Zinc</keyword>
<keyword evidence="7" id="KW-0479">Metal-binding</keyword>
<dbReference type="Proteomes" id="UP001237642">
    <property type="component" value="Unassembled WGS sequence"/>
</dbReference>
<dbReference type="EC" id="2.3.2.27" evidence="4"/>
<evidence type="ECO:0000259" key="16">
    <source>
        <dbReference type="Pfam" id="PF13947"/>
    </source>
</evidence>
<dbReference type="PANTHER" id="PTHR46279:SF9">
    <property type="entry name" value="OS01G0116300 PROTEIN"/>
    <property type="match status" value="1"/>
</dbReference>
<accession>A0AAD8H6X8</accession>
<keyword evidence="6 15" id="KW-0812">Transmembrane</keyword>
<evidence type="ECO:0000256" key="13">
    <source>
        <dbReference type="ARBA" id="ARBA00023136"/>
    </source>
</evidence>
<evidence type="ECO:0000256" key="9">
    <source>
        <dbReference type="ARBA" id="ARBA00022771"/>
    </source>
</evidence>
<evidence type="ECO:0000256" key="14">
    <source>
        <dbReference type="ARBA" id="ARBA00024209"/>
    </source>
</evidence>
<dbReference type="GO" id="GO:0061630">
    <property type="term" value="F:ubiquitin protein ligase activity"/>
    <property type="evidence" value="ECO:0007669"/>
    <property type="project" value="UniProtKB-EC"/>
</dbReference>
<comment type="caution">
    <text evidence="17">The sequence shown here is derived from an EMBL/GenBank/DDBJ whole genome shotgun (WGS) entry which is preliminary data.</text>
</comment>
<keyword evidence="5" id="KW-0808">Transferase</keyword>
<evidence type="ECO:0000256" key="15">
    <source>
        <dbReference type="SAM" id="Phobius"/>
    </source>
</evidence>
<comment type="similarity">
    <text evidence="14">Belongs to the RING-type zinc finger family. ATL subfamily.</text>
</comment>
<evidence type="ECO:0000256" key="2">
    <source>
        <dbReference type="ARBA" id="ARBA00004167"/>
    </source>
</evidence>
<evidence type="ECO:0000256" key="10">
    <source>
        <dbReference type="ARBA" id="ARBA00022786"/>
    </source>
</evidence>
<keyword evidence="9" id="KW-0863">Zinc-finger</keyword>
<feature type="domain" description="Wall-associated receptor kinase galacturonan-binding" evidence="16">
    <location>
        <begin position="34"/>
        <end position="89"/>
    </location>
</feature>
<dbReference type="InterPro" id="IPR046948">
    <property type="entry name" value="ATL20-22-like"/>
</dbReference>
<keyword evidence="13 15" id="KW-0472">Membrane</keyword>
<proteinExistence type="inferred from homology"/>
<dbReference type="EMBL" id="JAUIZM010000010">
    <property type="protein sequence ID" value="KAK1361614.1"/>
    <property type="molecule type" value="Genomic_DNA"/>
</dbReference>
<evidence type="ECO:0000256" key="6">
    <source>
        <dbReference type="ARBA" id="ARBA00022692"/>
    </source>
</evidence>
<evidence type="ECO:0000256" key="8">
    <source>
        <dbReference type="ARBA" id="ARBA00022729"/>
    </source>
</evidence>
<evidence type="ECO:0000256" key="1">
    <source>
        <dbReference type="ARBA" id="ARBA00000900"/>
    </source>
</evidence>
<dbReference type="InterPro" id="IPR025287">
    <property type="entry name" value="WAK_GUB"/>
</dbReference>
<protein>
    <recommendedName>
        <fullName evidence="4">RING-type E3 ubiquitin transferase</fullName>
        <ecNumber evidence="4">2.3.2.27</ecNumber>
    </recommendedName>
</protein>
<evidence type="ECO:0000256" key="11">
    <source>
        <dbReference type="ARBA" id="ARBA00022833"/>
    </source>
</evidence>
<name>A0AAD8H6X8_9APIA</name>
<dbReference type="GO" id="GO:0008270">
    <property type="term" value="F:zinc ion binding"/>
    <property type="evidence" value="ECO:0007669"/>
    <property type="project" value="UniProtKB-KW"/>
</dbReference>
<reference evidence="17" key="2">
    <citation type="submission" date="2023-05" db="EMBL/GenBank/DDBJ databases">
        <authorList>
            <person name="Schelkunov M.I."/>
        </authorList>
    </citation>
    <scope>NUCLEOTIDE SEQUENCE</scope>
    <source>
        <strain evidence="17">Hsosn_3</strain>
        <tissue evidence="17">Leaf</tissue>
    </source>
</reference>
<keyword evidence="10" id="KW-0833">Ubl conjugation pathway</keyword>
<dbReference type="GO" id="GO:0030247">
    <property type="term" value="F:polysaccharide binding"/>
    <property type="evidence" value="ECO:0007669"/>
    <property type="project" value="InterPro"/>
</dbReference>
<dbReference type="Pfam" id="PF13947">
    <property type="entry name" value="GUB_WAK_bind"/>
    <property type="match status" value="1"/>
</dbReference>
<evidence type="ECO:0000313" key="18">
    <source>
        <dbReference type="Proteomes" id="UP001237642"/>
    </source>
</evidence>
<reference evidence="17" key="1">
    <citation type="submission" date="2023-02" db="EMBL/GenBank/DDBJ databases">
        <title>Genome of toxic invasive species Heracleum sosnowskyi carries increased number of genes despite the absence of recent whole-genome duplications.</title>
        <authorList>
            <person name="Schelkunov M."/>
            <person name="Shtratnikova V."/>
            <person name="Makarenko M."/>
            <person name="Klepikova A."/>
            <person name="Omelchenko D."/>
            <person name="Novikova G."/>
            <person name="Obukhova E."/>
            <person name="Bogdanov V."/>
            <person name="Penin A."/>
            <person name="Logacheva M."/>
        </authorList>
    </citation>
    <scope>NUCLEOTIDE SEQUENCE</scope>
    <source>
        <strain evidence="17">Hsosn_3</strain>
        <tissue evidence="17">Leaf</tissue>
    </source>
</reference>
<keyword evidence="12 15" id="KW-1133">Transmembrane helix</keyword>
<comment type="pathway">
    <text evidence="3">Protein modification; protein ubiquitination.</text>
</comment>
<comment type="catalytic activity">
    <reaction evidence="1">
        <text>S-ubiquitinyl-[E2 ubiquitin-conjugating enzyme]-L-cysteine + [acceptor protein]-L-lysine = [E2 ubiquitin-conjugating enzyme]-L-cysteine + N(6)-ubiquitinyl-[acceptor protein]-L-lysine.</text>
        <dbReference type="EC" id="2.3.2.27"/>
    </reaction>
</comment>
<evidence type="ECO:0000256" key="5">
    <source>
        <dbReference type="ARBA" id="ARBA00022679"/>
    </source>
</evidence>
<evidence type="ECO:0000313" key="17">
    <source>
        <dbReference type="EMBL" id="KAK1361614.1"/>
    </source>
</evidence>
<dbReference type="GO" id="GO:0016020">
    <property type="term" value="C:membrane"/>
    <property type="evidence" value="ECO:0007669"/>
    <property type="project" value="UniProtKB-SubCell"/>
</dbReference>
<evidence type="ECO:0000256" key="7">
    <source>
        <dbReference type="ARBA" id="ARBA00022723"/>
    </source>
</evidence>
<comment type="subcellular location">
    <subcellularLocation>
        <location evidence="2">Membrane</location>
        <topology evidence="2">Single-pass membrane protein</topology>
    </subcellularLocation>
</comment>
<keyword evidence="18" id="KW-1185">Reference proteome</keyword>
<feature type="transmembrane region" description="Helical" evidence="15">
    <location>
        <begin position="358"/>
        <end position="381"/>
    </location>
</feature>
<dbReference type="AlphaFoldDB" id="A0AAD8H6X8"/>